<name>A0AAD9G9L6_BABDI</name>
<feature type="compositionally biased region" description="Low complexity" evidence="1">
    <location>
        <begin position="1198"/>
        <end position="1210"/>
    </location>
</feature>
<reference evidence="2" key="2">
    <citation type="submission" date="2021-05" db="EMBL/GenBank/DDBJ databases">
        <authorList>
            <person name="Pain A."/>
        </authorList>
    </citation>
    <scope>NUCLEOTIDE SEQUENCE</scope>
    <source>
        <strain evidence="2">1802A</strain>
    </source>
</reference>
<feature type="compositionally biased region" description="Polar residues" evidence="1">
    <location>
        <begin position="552"/>
        <end position="586"/>
    </location>
</feature>
<feature type="region of interest" description="Disordered" evidence="1">
    <location>
        <begin position="1169"/>
        <end position="1213"/>
    </location>
</feature>
<feature type="region of interest" description="Disordered" evidence="1">
    <location>
        <begin position="542"/>
        <end position="595"/>
    </location>
</feature>
<gene>
    <name evidence="2" type="ORF">X943_003419</name>
</gene>
<protein>
    <submittedName>
        <fullName evidence="2">Uncharacterized protein</fullName>
    </submittedName>
</protein>
<feature type="compositionally biased region" description="Basic and acidic residues" evidence="1">
    <location>
        <begin position="1176"/>
        <end position="1197"/>
    </location>
</feature>
<dbReference type="Proteomes" id="UP001195914">
    <property type="component" value="Unassembled WGS sequence"/>
</dbReference>
<evidence type="ECO:0000256" key="1">
    <source>
        <dbReference type="SAM" id="MobiDB-lite"/>
    </source>
</evidence>
<organism evidence="2 3">
    <name type="scientific">Babesia divergens</name>
    <dbReference type="NCBI Taxonomy" id="32595"/>
    <lineage>
        <taxon>Eukaryota</taxon>
        <taxon>Sar</taxon>
        <taxon>Alveolata</taxon>
        <taxon>Apicomplexa</taxon>
        <taxon>Aconoidasida</taxon>
        <taxon>Piroplasmida</taxon>
        <taxon>Babesiidae</taxon>
        <taxon>Babesia</taxon>
    </lineage>
</organism>
<reference evidence="2" key="1">
    <citation type="journal article" date="2014" name="Nucleic Acids Res.">
        <title>The evolutionary dynamics of variant antigen genes in Babesia reveal a history of genomic innovation underlying host-parasite interaction.</title>
        <authorList>
            <person name="Jackson A.P."/>
            <person name="Otto T.D."/>
            <person name="Darby A."/>
            <person name="Ramaprasad A."/>
            <person name="Xia D."/>
            <person name="Echaide I.E."/>
            <person name="Farber M."/>
            <person name="Gahlot S."/>
            <person name="Gamble J."/>
            <person name="Gupta D."/>
            <person name="Gupta Y."/>
            <person name="Jackson L."/>
            <person name="Malandrin L."/>
            <person name="Malas T.B."/>
            <person name="Moussa E."/>
            <person name="Nair M."/>
            <person name="Reid A.J."/>
            <person name="Sanders M."/>
            <person name="Sharma J."/>
            <person name="Tracey A."/>
            <person name="Quail M.A."/>
            <person name="Weir W."/>
            <person name="Wastling J.M."/>
            <person name="Hall N."/>
            <person name="Willadsen P."/>
            <person name="Lingelbach K."/>
            <person name="Shiels B."/>
            <person name="Tait A."/>
            <person name="Berriman M."/>
            <person name="Allred D.R."/>
            <person name="Pain A."/>
        </authorList>
    </citation>
    <scope>NUCLEOTIDE SEQUENCE</scope>
    <source>
        <strain evidence="2">1802A</strain>
    </source>
</reference>
<dbReference type="EMBL" id="JAHBMH010000063">
    <property type="protein sequence ID" value="KAK1934378.1"/>
    <property type="molecule type" value="Genomic_DNA"/>
</dbReference>
<evidence type="ECO:0000313" key="3">
    <source>
        <dbReference type="Proteomes" id="UP001195914"/>
    </source>
</evidence>
<evidence type="ECO:0000313" key="2">
    <source>
        <dbReference type="EMBL" id="KAK1934378.1"/>
    </source>
</evidence>
<proteinExistence type="predicted"/>
<sequence>MGIVSEACCGPKKQQSYTIVLEVVAPLLEVIDSFTPKLQYNLMSSLTLLPQTREFAGSLQPIIHNIIGDLFRDPWETEYLGLLKTICLDEDNVTDVMHYGVAAYLIGEMCKYQAAKGSLYADSADIPRICDLLDVIGFTLGVAGAYVLSEFTSEVLMPNLKYLIGDREGTSRLTPPQARVCNMIIRLCMAIAHTAKPAFDELCFGYHLFDLLLVPVKEPVADPLVLTAALYGISFIMENPENGETFANAFTEEVNIVLLLTYLKPERLENLSATTTGHADDLMCSVANFIAHLLGLSKMYSSMRQLTDMMYEKGLAITVLDALASGAIDRKVSGAFVRILSRFSIDKIDAMAIRIMLELMTPANVMEFEPEVFGYMVSALEQKLESYSMEAIIEKVCWLLVFTLKTVDARRYEVVQLRCASLLQTASKTHTGRLLLGEEHNSLAIRKALKYEQDFCAFDHADIRVELSSVGRDVNFLNACMFDTFRLKHDHRQIFRVLRALGKGLIDTEQDVAEEELLAIDAICASEVEDFVERPKHIAGSGGAGGIPLQTVGHSSLSDAESETTSVDGLGASITSDAPEQDTQSPEVVPMEPSAQVHRDQQRQLFISLDMAKKIVSYLSGAFSPTFTELYQRERKYKQHSEYWAGVLKGRKIDCEQFSIVDKFDWSIKCDEVFDGDKITEDVQMGGTVCSAIAKPSRQLVSYVIGQKLGGVVMHNTDDPFFSVLPSQMLHKVWINESNSVLNPCFVVSAFLRILYGLMAPSVSHVVSDVIKGHFRQPEFVRSLIKLTACSSFLDANITAKLFKTCARALTIDASVQAESMDMIIVYDILSQFAKGLCEPLKGIVTAVSVNWAENNMEHAHMVLLNVFRMLALFAKQTPWIKFSNVLEIQEYFVETCIIRFIPESFLGLVLQILFQIVALETSSSVGTYVSHLYQSELLEQLRECCVDMAVAVSCAAKNTHYTFILNAISEQRNFKSLLLRPSLVADLLRRIYLTEVRKRFQEFVIKKEWNAFYSLTTYGTIKDKLIALTSRAIHILNVKSDESFKITSKFDASATVWSIDDGLLHAILPSAPAADKPDRLSREWALFTLRHTAPPNFARFVTAEAKDILRQYATRALGAAATYLGICQCDDSLCLVAVTQDKLAILAVQPALLVARIMEGRNTNYQVDTCSGEPYDDHRDTSKTQGKDARSNEVETGRSSGESSEMTSEGTRDEPLHLLHECYCDDILRVSYKELDVTFSLKEPEDETRSLTFASDSRCEAFKKALARAIGHLAWYRRWE</sequence>
<keyword evidence="3" id="KW-1185">Reference proteome</keyword>
<accession>A0AAD9G9L6</accession>
<comment type="caution">
    <text evidence="2">The sequence shown here is derived from an EMBL/GenBank/DDBJ whole genome shotgun (WGS) entry which is preliminary data.</text>
</comment>